<name>A0A9D3YY13_DREPO</name>
<dbReference type="AlphaFoldDB" id="A0A9D3YY13"/>
<evidence type="ECO:0000313" key="2">
    <source>
        <dbReference type="Proteomes" id="UP000828390"/>
    </source>
</evidence>
<dbReference type="EMBL" id="JAIWYP010000014">
    <property type="protein sequence ID" value="KAH3709433.1"/>
    <property type="molecule type" value="Genomic_DNA"/>
</dbReference>
<reference evidence="1" key="1">
    <citation type="journal article" date="2019" name="bioRxiv">
        <title>The Genome of the Zebra Mussel, Dreissena polymorpha: A Resource for Invasive Species Research.</title>
        <authorList>
            <person name="McCartney M.A."/>
            <person name="Auch B."/>
            <person name="Kono T."/>
            <person name="Mallez S."/>
            <person name="Zhang Y."/>
            <person name="Obille A."/>
            <person name="Becker A."/>
            <person name="Abrahante J.E."/>
            <person name="Garbe J."/>
            <person name="Badalamenti J.P."/>
            <person name="Herman A."/>
            <person name="Mangelson H."/>
            <person name="Liachko I."/>
            <person name="Sullivan S."/>
            <person name="Sone E.D."/>
            <person name="Koren S."/>
            <person name="Silverstein K.A.T."/>
            <person name="Beckman K.B."/>
            <person name="Gohl D.M."/>
        </authorList>
    </citation>
    <scope>NUCLEOTIDE SEQUENCE</scope>
    <source>
        <strain evidence="1">Duluth1</strain>
        <tissue evidence="1">Whole animal</tissue>
    </source>
</reference>
<comment type="caution">
    <text evidence="1">The sequence shown here is derived from an EMBL/GenBank/DDBJ whole genome shotgun (WGS) entry which is preliminary data.</text>
</comment>
<accession>A0A9D3YY13</accession>
<organism evidence="1 2">
    <name type="scientific">Dreissena polymorpha</name>
    <name type="common">Zebra mussel</name>
    <name type="synonym">Mytilus polymorpha</name>
    <dbReference type="NCBI Taxonomy" id="45954"/>
    <lineage>
        <taxon>Eukaryota</taxon>
        <taxon>Metazoa</taxon>
        <taxon>Spiralia</taxon>
        <taxon>Lophotrochozoa</taxon>
        <taxon>Mollusca</taxon>
        <taxon>Bivalvia</taxon>
        <taxon>Autobranchia</taxon>
        <taxon>Heteroconchia</taxon>
        <taxon>Euheterodonta</taxon>
        <taxon>Imparidentia</taxon>
        <taxon>Neoheterodontei</taxon>
        <taxon>Myida</taxon>
        <taxon>Dreissenoidea</taxon>
        <taxon>Dreissenidae</taxon>
        <taxon>Dreissena</taxon>
    </lineage>
</organism>
<gene>
    <name evidence="1" type="ORF">DPMN_068896</name>
</gene>
<reference evidence="1" key="2">
    <citation type="submission" date="2020-11" db="EMBL/GenBank/DDBJ databases">
        <authorList>
            <person name="McCartney M.A."/>
            <person name="Auch B."/>
            <person name="Kono T."/>
            <person name="Mallez S."/>
            <person name="Becker A."/>
            <person name="Gohl D.M."/>
            <person name="Silverstein K.A.T."/>
            <person name="Koren S."/>
            <person name="Bechman K.B."/>
            <person name="Herman A."/>
            <person name="Abrahante J.E."/>
            <person name="Garbe J."/>
        </authorList>
    </citation>
    <scope>NUCLEOTIDE SEQUENCE</scope>
    <source>
        <strain evidence="1">Duluth1</strain>
        <tissue evidence="1">Whole animal</tissue>
    </source>
</reference>
<sequence length="68" mass="7588">MPYRLVFYFKFIEVPAVEIVPEQNGELGFRRFLSILTVEDNKHLGICSGPGMIPGLHEDGVVVKAGKQ</sequence>
<keyword evidence="2" id="KW-1185">Reference proteome</keyword>
<protein>
    <submittedName>
        <fullName evidence="1">Uncharacterized protein</fullName>
    </submittedName>
</protein>
<proteinExistence type="predicted"/>
<dbReference type="Proteomes" id="UP000828390">
    <property type="component" value="Unassembled WGS sequence"/>
</dbReference>
<evidence type="ECO:0000313" key="1">
    <source>
        <dbReference type="EMBL" id="KAH3709433.1"/>
    </source>
</evidence>